<feature type="region of interest" description="Disordered" evidence="2">
    <location>
        <begin position="312"/>
        <end position="343"/>
    </location>
</feature>
<feature type="coiled-coil region" evidence="1">
    <location>
        <begin position="102"/>
        <end position="157"/>
    </location>
</feature>
<dbReference type="RefSeq" id="XP_022298932.1">
    <property type="nucleotide sequence ID" value="XM_022443224.1"/>
</dbReference>
<dbReference type="KEGG" id="cvn:111107836"/>
<sequence length="343" mass="39630">MADTIDFYLVEEGIKRNKHSVSLLEDVGLMIWNRAHAELSYLQEIDKWKDKVMAEDTDGDNRGVLDFVKPALIGEADRAAEIHKSIYDKLMARKGPYQNILKHNKQDQEKNKKSKLKEIEEEFNNCNARRKELEYQVQKQKQSVEKTALQLSEFEQKLSRRSRITDGRRSARGMRKLDSINAQVSLFRKRIETTSASCSRDEAELQSLIICKSKMLKKMFQDLKDMDEQRLAAIHGVIRQYVQEIQPPYDLIRERSGEISEATKSLQSLNIREIHNQNWQLAEDRARLKKAGLKMGFDMFLVNNPSYQADQVQQLAGNTDSGKAGNSRPPSRREQNAQKTDSL</sequence>
<feature type="compositionally biased region" description="Polar residues" evidence="2">
    <location>
        <begin position="312"/>
        <end position="321"/>
    </location>
</feature>
<evidence type="ECO:0000256" key="2">
    <source>
        <dbReference type="SAM" id="MobiDB-lite"/>
    </source>
</evidence>
<dbReference type="GeneID" id="111107836"/>
<proteinExistence type="predicted"/>
<gene>
    <name evidence="4" type="primary">LOC111107836</name>
</gene>
<dbReference type="Proteomes" id="UP000694844">
    <property type="component" value="Chromosome 1"/>
</dbReference>
<reference evidence="3" key="1">
    <citation type="submission" date="2024-06" db="UniProtKB">
        <authorList>
            <consortium name="RefSeq"/>
        </authorList>
    </citation>
    <scope>NUCLEOTIDE SEQUENCE [LARGE SCALE GENOMIC DNA]</scope>
</reference>
<dbReference type="InterPro" id="IPR027267">
    <property type="entry name" value="AH/BAR_dom_sf"/>
</dbReference>
<evidence type="ECO:0000313" key="3">
    <source>
        <dbReference type="Proteomes" id="UP000694844"/>
    </source>
</evidence>
<dbReference type="Gene3D" id="1.20.1270.60">
    <property type="entry name" value="Arfaptin homology (AH) domain/BAR domain"/>
    <property type="match status" value="1"/>
</dbReference>
<evidence type="ECO:0000256" key="1">
    <source>
        <dbReference type="SAM" id="Coils"/>
    </source>
</evidence>
<keyword evidence="1" id="KW-0175">Coiled coil</keyword>
<accession>A0A8B8B694</accession>
<protein>
    <submittedName>
        <fullName evidence="4">Uncharacterized protein LOC111107836</fullName>
    </submittedName>
</protein>
<organism evidence="3 4">
    <name type="scientific">Crassostrea virginica</name>
    <name type="common">Eastern oyster</name>
    <dbReference type="NCBI Taxonomy" id="6565"/>
    <lineage>
        <taxon>Eukaryota</taxon>
        <taxon>Metazoa</taxon>
        <taxon>Spiralia</taxon>
        <taxon>Lophotrochozoa</taxon>
        <taxon>Mollusca</taxon>
        <taxon>Bivalvia</taxon>
        <taxon>Autobranchia</taxon>
        <taxon>Pteriomorphia</taxon>
        <taxon>Ostreida</taxon>
        <taxon>Ostreoidea</taxon>
        <taxon>Ostreidae</taxon>
        <taxon>Crassostrea</taxon>
    </lineage>
</organism>
<keyword evidence="3" id="KW-1185">Reference proteome</keyword>
<reference evidence="4" key="2">
    <citation type="submission" date="2025-08" db="UniProtKB">
        <authorList>
            <consortium name="RefSeq"/>
        </authorList>
    </citation>
    <scope>IDENTIFICATION</scope>
    <source>
        <tissue evidence="4">Whole sample</tissue>
    </source>
</reference>
<dbReference type="OrthoDB" id="6162989at2759"/>
<dbReference type="AlphaFoldDB" id="A0A8B8B694"/>
<feature type="compositionally biased region" description="Basic and acidic residues" evidence="2">
    <location>
        <begin position="331"/>
        <end position="343"/>
    </location>
</feature>
<evidence type="ECO:0000313" key="4">
    <source>
        <dbReference type="RefSeq" id="XP_022298932.1"/>
    </source>
</evidence>
<name>A0A8B8B694_CRAVI</name>